<dbReference type="EMBL" id="LUTY01000742">
    <property type="protein sequence ID" value="OAD22787.1"/>
    <property type="molecule type" value="Genomic_DNA"/>
</dbReference>
<dbReference type="InterPro" id="IPR051468">
    <property type="entry name" value="Fungal_SecMetab_SDRs"/>
</dbReference>
<dbReference type="GO" id="GO:0016491">
    <property type="term" value="F:oxidoreductase activity"/>
    <property type="evidence" value="ECO:0007669"/>
    <property type="project" value="TreeGrafter"/>
</dbReference>
<dbReference type="InterPro" id="IPR036291">
    <property type="entry name" value="NAD(P)-bd_dom_sf"/>
</dbReference>
<gene>
    <name evidence="1" type="ORF">THIOM_001398</name>
</gene>
<protein>
    <submittedName>
        <fullName evidence="1">Short chain dehydrogenase/reductase family oxidoreductase</fullName>
    </submittedName>
</protein>
<dbReference type="Proteomes" id="UP000076962">
    <property type="component" value="Unassembled WGS sequence"/>
</dbReference>
<name>A0A176S4C5_9GAMM</name>
<dbReference type="Gene3D" id="3.40.50.720">
    <property type="entry name" value="NAD(P)-binding Rossmann-like Domain"/>
    <property type="match status" value="2"/>
</dbReference>
<dbReference type="PANTHER" id="PTHR43544">
    <property type="entry name" value="SHORT-CHAIN DEHYDROGENASE/REDUCTASE"/>
    <property type="match status" value="1"/>
</dbReference>
<dbReference type="Pfam" id="PF00106">
    <property type="entry name" value="adh_short"/>
    <property type="match status" value="1"/>
</dbReference>
<dbReference type="CDD" id="cd05233">
    <property type="entry name" value="SDR_c"/>
    <property type="match status" value="1"/>
</dbReference>
<comment type="caution">
    <text evidence="1">The sequence shown here is derived from an EMBL/GenBank/DDBJ whole genome shotgun (WGS) entry which is preliminary data.</text>
</comment>
<dbReference type="InterPro" id="IPR002347">
    <property type="entry name" value="SDR_fam"/>
</dbReference>
<dbReference type="PATRIC" id="fig|1003181.4.peg.1966"/>
<organism evidence="1 2">
    <name type="scientific">Candidatus Thiomargarita nelsonii</name>
    <dbReference type="NCBI Taxonomy" id="1003181"/>
    <lineage>
        <taxon>Bacteria</taxon>
        <taxon>Pseudomonadati</taxon>
        <taxon>Pseudomonadota</taxon>
        <taxon>Gammaproteobacteria</taxon>
        <taxon>Thiotrichales</taxon>
        <taxon>Thiotrichaceae</taxon>
        <taxon>Thiomargarita</taxon>
    </lineage>
</organism>
<keyword evidence="2" id="KW-1185">Reference proteome</keyword>
<accession>A0A176S4C5</accession>
<evidence type="ECO:0000313" key="1">
    <source>
        <dbReference type="EMBL" id="OAD22787.1"/>
    </source>
</evidence>
<dbReference type="Pfam" id="PF13561">
    <property type="entry name" value="adh_short_C2"/>
    <property type="match status" value="1"/>
</dbReference>
<dbReference type="GO" id="GO:0005737">
    <property type="term" value="C:cytoplasm"/>
    <property type="evidence" value="ECO:0007669"/>
    <property type="project" value="TreeGrafter"/>
</dbReference>
<proteinExistence type="predicted"/>
<evidence type="ECO:0000313" key="2">
    <source>
        <dbReference type="Proteomes" id="UP000076962"/>
    </source>
</evidence>
<reference evidence="1 2" key="1">
    <citation type="submission" date="2016-05" db="EMBL/GenBank/DDBJ databases">
        <title>Single-cell genome of chain-forming Candidatus Thiomargarita nelsonii and comparison to other large sulfur-oxidizing bacteria.</title>
        <authorList>
            <person name="Winkel M."/>
            <person name="Salman V."/>
            <person name="Woyke T."/>
            <person name="Schulz-Vogt H."/>
            <person name="Richter M."/>
            <person name="Flood B."/>
            <person name="Bailey J."/>
            <person name="Amann R."/>
            <person name="Mussmann M."/>
        </authorList>
    </citation>
    <scope>NUCLEOTIDE SEQUENCE [LARGE SCALE GENOMIC DNA]</scope>
    <source>
        <strain evidence="1 2">THI036</strain>
    </source>
</reference>
<dbReference type="SUPFAM" id="SSF51735">
    <property type="entry name" value="NAD(P)-binding Rossmann-fold domains"/>
    <property type="match status" value="1"/>
</dbReference>
<sequence length="312" mass="35261">MTGGRIKIGYATVLKLLRDGARVIMTTRFPHDAAHRYAQEADFETWKHQLKIYGLDLRNLPQVEIFINHLVHSEPYLDIIINNAAQTIKRPDNFYAHLMATETTALSNKIIELLGNYNNNLPIASIPDKAASQLITTPDFPAGKYDIDGQALDLRSHNSWVATLENVDTIELLEVNLVNAIAPFLFNSRLKPLLLNSPHAKRFIINVSAVEGQFSYANKTHRHPHTNMAKAALNMLTRTSAKDYARDGIFMNSVDTGWITQENPYPLKTQQRQNGFVPPLDIIDGAARIYDPIVQGKPIYGQFLKDYQPTNW</sequence>
<dbReference type="PANTHER" id="PTHR43544:SF2">
    <property type="entry name" value="OXIDOREDUCTASE"/>
    <property type="match status" value="1"/>
</dbReference>
<dbReference type="AlphaFoldDB" id="A0A176S4C5"/>